<dbReference type="EMBL" id="CYZU01000052">
    <property type="protein sequence ID" value="CUP05076.1"/>
    <property type="molecule type" value="Genomic_DNA"/>
</dbReference>
<gene>
    <name evidence="2" type="ORF">ERS852491_04120</name>
</gene>
<organism evidence="2 3">
    <name type="scientific">Faecalicatena contorta</name>
    <dbReference type="NCBI Taxonomy" id="39482"/>
    <lineage>
        <taxon>Bacteria</taxon>
        <taxon>Bacillati</taxon>
        <taxon>Bacillota</taxon>
        <taxon>Clostridia</taxon>
        <taxon>Lachnospirales</taxon>
        <taxon>Lachnospiraceae</taxon>
        <taxon>Faecalicatena</taxon>
    </lineage>
</organism>
<dbReference type="RefSeq" id="WP_050642131.1">
    <property type="nucleotide sequence ID" value="NZ_BAAACT010000066.1"/>
</dbReference>
<reference evidence="2 3" key="1">
    <citation type="submission" date="2015-09" db="EMBL/GenBank/DDBJ databases">
        <authorList>
            <consortium name="Pathogen Informatics"/>
        </authorList>
    </citation>
    <scope>NUCLEOTIDE SEQUENCE [LARGE SCALE GENOMIC DNA]</scope>
    <source>
        <strain evidence="2 3">2789STDY5834876</strain>
    </source>
</reference>
<name>A0A174K3R3_9FIRM</name>
<protein>
    <submittedName>
        <fullName evidence="2">Uncharacterized protein</fullName>
    </submittedName>
</protein>
<dbReference type="Proteomes" id="UP000095544">
    <property type="component" value="Unassembled WGS sequence"/>
</dbReference>
<evidence type="ECO:0000313" key="2">
    <source>
        <dbReference type="EMBL" id="CUP05076.1"/>
    </source>
</evidence>
<sequence>MARQRKSLETQIHNLDEQINKLQEKLDSLVQQKKELLNKKRDEELKELYDFMTTNNMSIQDIYNLVGQEEHTEQQTA</sequence>
<dbReference type="OrthoDB" id="2087544at2"/>
<evidence type="ECO:0000256" key="1">
    <source>
        <dbReference type="SAM" id="Coils"/>
    </source>
</evidence>
<dbReference type="STRING" id="39482.ERS852491_04120"/>
<feature type="coiled-coil region" evidence="1">
    <location>
        <begin position="5"/>
        <end position="46"/>
    </location>
</feature>
<proteinExistence type="predicted"/>
<dbReference type="AlphaFoldDB" id="A0A174K3R3"/>
<keyword evidence="1" id="KW-0175">Coiled coil</keyword>
<accession>A0A174K3R3</accession>
<evidence type="ECO:0000313" key="3">
    <source>
        <dbReference type="Proteomes" id="UP000095544"/>
    </source>
</evidence>